<evidence type="ECO:0000313" key="2">
    <source>
        <dbReference type="EMBL" id="TYR66396.1"/>
    </source>
</evidence>
<dbReference type="PROSITE" id="PS50995">
    <property type="entry name" value="HTH_MARR_2"/>
    <property type="match status" value="1"/>
</dbReference>
<dbReference type="InterPro" id="IPR036388">
    <property type="entry name" value="WH-like_DNA-bd_sf"/>
</dbReference>
<dbReference type="AlphaFoldDB" id="A0A5D4JNF4"/>
<dbReference type="GO" id="GO:0003700">
    <property type="term" value="F:DNA-binding transcription factor activity"/>
    <property type="evidence" value="ECO:0007669"/>
    <property type="project" value="InterPro"/>
</dbReference>
<dbReference type="SUPFAM" id="SSF46785">
    <property type="entry name" value="Winged helix' DNA-binding domain"/>
    <property type="match status" value="1"/>
</dbReference>
<evidence type="ECO:0000259" key="1">
    <source>
        <dbReference type="PROSITE" id="PS50995"/>
    </source>
</evidence>
<dbReference type="Proteomes" id="UP000323242">
    <property type="component" value="Unassembled WGS sequence"/>
</dbReference>
<dbReference type="SMART" id="SM00347">
    <property type="entry name" value="HTH_MARR"/>
    <property type="match status" value="1"/>
</dbReference>
<sequence>MKPTDPAASPDVDLTFLLSWAGHALQTEMTAGLTGLEITPRAHCVLHKALSADMTQSQIAESVGLDKTTMVVIADKLEKDGLAERRPSATDRRARIIAATDKGRALVAKSDEIVSAIQADVLGSLPDHLRAPFVEALKHLVEGRLSTFAECEQPPRRRSTKI</sequence>
<organism evidence="2 3">
    <name type="scientific">Streptomyces parvus</name>
    <dbReference type="NCBI Taxonomy" id="66428"/>
    <lineage>
        <taxon>Bacteria</taxon>
        <taxon>Bacillati</taxon>
        <taxon>Actinomycetota</taxon>
        <taxon>Actinomycetes</taxon>
        <taxon>Kitasatosporales</taxon>
        <taxon>Streptomycetaceae</taxon>
        <taxon>Streptomyces</taxon>
    </lineage>
</organism>
<reference evidence="2 3" key="1">
    <citation type="submission" date="2019-08" db="EMBL/GenBank/DDBJ databases">
        <title>Draft genome for granaticin producer strain Streptomyces parvus C05.</title>
        <authorList>
            <person name="Gonzalez-Pimentel J.L."/>
        </authorList>
    </citation>
    <scope>NUCLEOTIDE SEQUENCE [LARGE SCALE GENOMIC DNA]</scope>
    <source>
        <strain evidence="2 3">C05</strain>
    </source>
</reference>
<dbReference type="Pfam" id="PF12802">
    <property type="entry name" value="MarR_2"/>
    <property type="match status" value="1"/>
</dbReference>
<dbReference type="RefSeq" id="WP_109196053.1">
    <property type="nucleotide sequence ID" value="NZ_VSZQ01000003.1"/>
</dbReference>
<feature type="domain" description="HTH marR-type" evidence="1">
    <location>
        <begin position="11"/>
        <end position="142"/>
    </location>
</feature>
<dbReference type="GO" id="GO:0006950">
    <property type="term" value="P:response to stress"/>
    <property type="evidence" value="ECO:0007669"/>
    <property type="project" value="TreeGrafter"/>
</dbReference>
<comment type="caution">
    <text evidence="2">The sequence shown here is derived from an EMBL/GenBank/DDBJ whole genome shotgun (WGS) entry which is preliminary data.</text>
</comment>
<evidence type="ECO:0000313" key="3">
    <source>
        <dbReference type="Proteomes" id="UP000323242"/>
    </source>
</evidence>
<dbReference type="PRINTS" id="PR00598">
    <property type="entry name" value="HTHMARR"/>
</dbReference>
<dbReference type="InterPro" id="IPR039422">
    <property type="entry name" value="MarR/SlyA-like"/>
</dbReference>
<dbReference type="InterPro" id="IPR036390">
    <property type="entry name" value="WH_DNA-bd_sf"/>
</dbReference>
<name>A0A5D4JNF4_9ACTN</name>
<accession>A0A5D4JNF4</accession>
<dbReference type="InterPro" id="IPR000835">
    <property type="entry name" value="HTH_MarR-typ"/>
</dbReference>
<keyword evidence="3" id="KW-1185">Reference proteome</keyword>
<protein>
    <submittedName>
        <fullName evidence="2">MarR family transcriptional regulator</fullName>
    </submittedName>
</protein>
<dbReference type="PANTHER" id="PTHR33164:SF43">
    <property type="entry name" value="HTH-TYPE TRANSCRIPTIONAL REPRESSOR YETL"/>
    <property type="match status" value="1"/>
</dbReference>
<dbReference type="EMBL" id="VSZQ01000003">
    <property type="protein sequence ID" value="TYR66396.1"/>
    <property type="molecule type" value="Genomic_DNA"/>
</dbReference>
<dbReference type="Gene3D" id="1.10.10.10">
    <property type="entry name" value="Winged helix-like DNA-binding domain superfamily/Winged helix DNA-binding domain"/>
    <property type="match status" value="1"/>
</dbReference>
<gene>
    <name evidence="2" type="ORF">FY004_00945</name>
</gene>
<proteinExistence type="predicted"/>
<dbReference type="PANTHER" id="PTHR33164">
    <property type="entry name" value="TRANSCRIPTIONAL REGULATOR, MARR FAMILY"/>
    <property type="match status" value="1"/>
</dbReference>